<sequence length="264" mass="31075">MRNYCAYGIISSFELIITQSLTKNKIMSNHIITDAPESLDQFLHQVDLKYRQSLTSIPLFNPQKTGAWNKEQKKIFASVFYHLRGHFINFLWYIANFSNNELTKKIILENIHEELGMGSCFSHEMLYERFAKECGVDIHDEIVNETHYIAFAKNFNKSHLQWLSVHDEDERISAFAAYERLDNIDYPYLMKMADSIQLSQHAKTFFRIHTHVTHFDSTLSLILPIWEKTPDKIVTSFDFIYNHQQQMWNNLSNYMCSLASLEAI</sequence>
<dbReference type="SUPFAM" id="SSF48613">
    <property type="entry name" value="Heme oxygenase-like"/>
    <property type="match status" value="1"/>
</dbReference>
<dbReference type="Gene3D" id="1.20.910.10">
    <property type="entry name" value="Heme oxygenase-like"/>
    <property type="match status" value="1"/>
</dbReference>
<protein>
    <submittedName>
        <fullName evidence="2">Pyrroloquinoline quinone (Coenzyme PQQ) biosynthesis protein C</fullName>
    </submittedName>
</protein>
<reference evidence="2 4" key="2">
    <citation type="submission" date="2018-06" db="EMBL/GenBank/DDBJ databases">
        <authorList>
            <consortium name="Pathogen Informatics"/>
            <person name="Doyle S."/>
        </authorList>
    </citation>
    <scope>NUCLEOTIDE SEQUENCE [LARGE SCALE GENOMIC DNA]</scope>
    <source>
        <strain evidence="2 4">NCTC12438</strain>
    </source>
</reference>
<dbReference type="AlphaFoldDB" id="A0A378IKK3"/>
<dbReference type="Proteomes" id="UP000054854">
    <property type="component" value="Unassembled WGS sequence"/>
</dbReference>
<dbReference type="Proteomes" id="UP000255316">
    <property type="component" value="Unassembled WGS sequence"/>
</dbReference>
<dbReference type="EMBL" id="UGNX01000001">
    <property type="protein sequence ID" value="STX35797.1"/>
    <property type="molecule type" value="Genomic_DNA"/>
</dbReference>
<dbReference type="EMBL" id="LNXX01000043">
    <property type="protein sequence ID" value="KTC83012.1"/>
    <property type="molecule type" value="Genomic_DNA"/>
</dbReference>
<evidence type="ECO:0000313" key="4">
    <source>
        <dbReference type="Proteomes" id="UP000255316"/>
    </source>
</evidence>
<evidence type="ECO:0000313" key="1">
    <source>
        <dbReference type="EMBL" id="KTC83012.1"/>
    </source>
</evidence>
<evidence type="ECO:0000313" key="2">
    <source>
        <dbReference type="EMBL" id="STX35797.1"/>
    </source>
</evidence>
<keyword evidence="3" id="KW-1185">Reference proteome</keyword>
<proteinExistence type="predicted"/>
<accession>A0A378IKK3</accession>
<gene>
    <name evidence="1" type="ORF">Lcin_2384</name>
    <name evidence="2" type="ORF">NCTC12438_02425</name>
</gene>
<dbReference type="Pfam" id="PF14518">
    <property type="entry name" value="Haem_oxygenas_2"/>
    <property type="match status" value="1"/>
</dbReference>
<evidence type="ECO:0000313" key="3">
    <source>
        <dbReference type="Proteomes" id="UP000054854"/>
    </source>
</evidence>
<name>A0A378IKK3_9GAMM</name>
<reference evidence="1 3" key="1">
    <citation type="submission" date="2015-11" db="EMBL/GenBank/DDBJ databases">
        <title>Genomic analysis of 38 Legionella species identifies large and diverse effector repertoires.</title>
        <authorList>
            <person name="Burstein D."/>
            <person name="Amaro F."/>
            <person name="Zusman T."/>
            <person name="Lifshitz Z."/>
            <person name="Cohen O."/>
            <person name="Gilbert J.A."/>
            <person name="Pupko T."/>
            <person name="Shuman H.A."/>
            <person name="Segal G."/>
        </authorList>
    </citation>
    <scope>NUCLEOTIDE SEQUENCE [LARGE SCALE GENOMIC DNA]</scope>
    <source>
        <strain evidence="1 3">CDC#72-OH-14</strain>
    </source>
</reference>
<organism evidence="2 4">
    <name type="scientific">Legionella cincinnatiensis</name>
    <dbReference type="NCBI Taxonomy" id="28085"/>
    <lineage>
        <taxon>Bacteria</taxon>
        <taxon>Pseudomonadati</taxon>
        <taxon>Pseudomonadota</taxon>
        <taxon>Gammaproteobacteria</taxon>
        <taxon>Legionellales</taxon>
        <taxon>Legionellaceae</taxon>
        <taxon>Legionella</taxon>
    </lineage>
</organism>
<dbReference type="InterPro" id="IPR016084">
    <property type="entry name" value="Haem_Oase-like_multi-hlx"/>
</dbReference>